<dbReference type="EMBL" id="JAUUTY010001402">
    <property type="protein sequence ID" value="KAK1558066.1"/>
    <property type="molecule type" value="Genomic_DNA"/>
</dbReference>
<dbReference type="PANTHER" id="PTHR47481:SF31">
    <property type="entry name" value="OS01G0873500 PROTEIN"/>
    <property type="match status" value="1"/>
</dbReference>
<feature type="domain" description="Reverse transcriptase Ty1/copia-type" evidence="2">
    <location>
        <begin position="526"/>
        <end position="623"/>
    </location>
</feature>
<dbReference type="InterPro" id="IPR013103">
    <property type="entry name" value="RVT_2"/>
</dbReference>
<organism evidence="3 4">
    <name type="scientific">Lolium multiflorum</name>
    <name type="common">Italian ryegrass</name>
    <name type="synonym">Lolium perenne subsp. multiflorum</name>
    <dbReference type="NCBI Taxonomy" id="4521"/>
    <lineage>
        <taxon>Eukaryota</taxon>
        <taxon>Viridiplantae</taxon>
        <taxon>Streptophyta</taxon>
        <taxon>Embryophyta</taxon>
        <taxon>Tracheophyta</taxon>
        <taxon>Spermatophyta</taxon>
        <taxon>Magnoliopsida</taxon>
        <taxon>Liliopsida</taxon>
        <taxon>Poales</taxon>
        <taxon>Poaceae</taxon>
        <taxon>BOP clade</taxon>
        <taxon>Pooideae</taxon>
        <taxon>Poodae</taxon>
        <taxon>Poeae</taxon>
        <taxon>Poeae Chloroplast Group 2 (Poeae type)</taxon>
        <taxon>Loliodinae</taxon>
        <taxon>Loliinae</taxon>
        <taxon>Lolium</taxon>
    </lineage>
</organism>
<sequence>MAPNAPPPPPAPINIIAALSAAITIKLDGDNFLLWKAQALPALYNNDLFDFVDGSKAAPPKKVAAATGSSEQIDNPEYPIWFRQDQQVLSGLLASLTPAVLGHVQMLKTSAQVWEALDRTFASKSKARIVQLRTALVKPKRRDVSMSSYYNNTKRIADTMAIGSPLADDEIVSYVLAGLGDDYDNFTTSMAVLAGNDDFTLSDLYGHMTAYEARTGDRSSNNTNNQFQHSANHAARGGGRGNFARGGGGRGRGDGGRGNGGGRHNGGYNNGNNGYHGNGGNGAYQGGGHSGGRGNNSWRDGNALGGGRGRGGGGKSTCQICDTYGHDALRCYQRFNHGIQPETGGSSNRAAHYSAANDQYTSDPNWYLDSGATDHMTNDLERLHTHENYRGNEQIQVANGSHHEGNSASRYRCSLNHWFPMLLLTSIRQAAPMQPMMDHTMLKPMTPTVLHRALLSPAPSGSSAADSAPALPARRPVKPVRLFDGIIRYDTKKRAFAAEPTSHVDALETPAWKSAMDDEFRALCINNTWRLVDPPPGRSIVGCKWVFKIKHKADGTVDRHKARLVAKGFTQRPGIDYTDTFSPVVKPTAVRLILSIAVSRGWTLCQIDIQNAFLHGDIQEEGMHIAILEEPMEMTSEVPLPRRKEGSHHPGDTRILRRFKAHLGFRTAITARVVRRRDLGLLSPSSPQAENSSRSSRSSADSNISNDSDNVDVLFDFIIGDHCLEVLTSSIRLVTEFRRNQTKISSNLCNWSQV</sequence>
<comment type="caution">
    <text evidence="3">The sequence shown here is derived from an EMBL/GenBank/DDBJ whole genome shotgun (WGS) entry which is preliminary data.</text>
</comment>
<dbReference type="InterPro" id="IPR043502">
    <property type="entry name" value="DNA/RNA_pol_sf"/>
</dbReference>
<feature type="compositionally biased region" description="Gly residues" evidence="1">
    <location>
        <begin position="236"/>
        <end position="294"/>
    </location>
</feature>
<dbReference type="AlphaFoldDB" id="A0AAD8PHP1"/>
<feature type="region of interest" description="Disordered" evidence="1">
    <location>
        <begin position="215"/>
        <end position="315"/>
    </location>
</feature>
<evidence type="ECO:0000256" key="1">
    <source>
        <dbReference type="SAM" id="MobiDB-lite"/>
    </source>
</evidence>
<gene>
    <name evidence="3" type="ORF">QYE76_019005</name>
</gene>
<feature type="compositionally biased region" description="Low complexity" evidence="1">
    <location>
        <begin position="683"/>
        <end position="704"/>
    </location>
</feature>
<protein>
    <recommendedName>
        <fullName evidence="2">Reverse transcriptase Ty1/copia-type domain-containing protein</fullName>
    </recommendedName>
</protein>
<feature type="compositionally biased region" description="Gly residues" evidence="1">
    <location>
        <begin position="303"/>
        <end position="315"/>
    </location>
</feature>
<proteinExistence type="predicted"/>
<dbReference type="Pfam" id="PF07727">
    <property type="entry name" value="RVT_2"/>
    <property type="match status" value="1"/>
</dbReference>
<dbReference type="Pfam" id="PF14223">
    <property type="entry name" value="Retrotran_gag_2"/>
    <property type="match status" value="1"/>
</dbReference>
<evidence type="ECO:0000313" key="4">
    <source>
        <dbReference type="Proteomes" id="UP001231189"/>
    </source>
</evidence>
<name>A0AAD8PHP1_LOLMU</name>
<dbReference type="PANTHER" id="PTHR47481">
    <property type="match status" value="1"/>
</dbReference>
<dbReference type="SUPFAM" id="SSF56672">
    <property type="entry name" value="DNA/RNA polymerases"/>
    <property type="match status" value="1"/>
</dbReference>
<accession>A0AAD8PHP1</accession>
<evidence type="ECO:0000313" key="3">
    <source>
        <dbReference type="EMBL" id="KAK1558066.1"/>
    </source>
</evidence>
<reference evidence="3" key="1">
    <citation type="submission" date="2023-07" db="EMBL/GenBank/DDBJ databases">
        <title>A chromosome-level genome assembly of Lolium multiflorum.</title>
        <authorList>
            <person name="Chen Y."/>
            <person name="Copetti D."/>
            <person name="Kolliker R."/>
            <person name="Studer B."/>
        </authorList>
    </citation>
    <scope>NUCLEOTIDE SEQUENCE</scope>
    <source>
        <strain evidence="3">02402/16</strain>
        <tissue evidence="3">Leaf</tissue>
    </source>
</reference>
<feature type="compositionally biased region" description="Polar residues" evidence="1">
    <location>
        <begin position="218"/>
        <end position="231"/>
    </location>
</feature>
<evidence type="ECO:0000259" key="2">
    <source>
        <dbReference type="Pfam" id="PF07727"/>
    </source>
</evidence>
<keyword evidence="4" id="KW-1185">Reference proteome</keyword>
<feature type="region of interest" description="Disordered" evidence="1">
    <location>
        <begin position="682"/>
        <end position="704"/>
    </location>
</feature>
<dbReference type="Proteomes" id="UP001231189">
    <property type="component" value="Unassembled WGS sequence"/>
</dbReference>